<evidence type="ECO:0000313" key="3">
    <source>
        <dbReference type="Proteomes" id="UP001341840"/>
    </source>
</evidence>
<accession>A0ABU6ZI67</accession>
<protein>
    <submittedName>
        <fullName evidence="2">Uncharacterized protein</fullName>
    </submittedName>
</protein>
<sequence length="105" mass="11736">MTMPRSKPGGNVECGAGGREAREPNARRTEVEMRILRKSEEDLGEGASLLWRSSCSSSWRSFWISLNEEQEKLRERFPECDGDGDGGGVVRTRLGELSHGGHMER</sequence>
<evidence type="ECO:0000256" key="1">
    <source>
        <dbReference type="SAM" id="MobiDB-lite"/>
    </source>
</evidence>
<proteinExistence type="predicted"/>
<organism evidence="2 3">
    <name type="scientific">Stylosanthes scabra</name>
    <dbReference type="NCBI Taxonomy" id="79078"/>
    <lineage>
        <taxon>Eukaryota</taxon>
        <taxon>Viridiplantae</taxon>
        <taxon>Streptophyta</taxon>
        <taxon>Embryophyta</taxon>
        <taxon>Tracheophyta</taxon>
        <taxon>Spermatophyta</taxon>
        <taxon>Magnoliopsida</taxon>
        <taxon>eudicotyledons</taxon>
        <taxon>Gunneridae</taxon>
        <taxon>Pentapetalae</taxon>
        <taxon>rosids</taxon>
        <taxon>fabids</taxon>
        <taxon>Fabales</taxon>
        <taxon>Fabaceae</taxon>
        <taxon>Papilionoideae</taxon>
        <taxon>50 kb inversion clade</taxon>
        <taxon>dalbergioids sensu lato</taxon>
        <taxon>Dalbergieae</taxon>
        <taxon>Pterocarpus clade</taxon>
        <taxon>Stylosanthes</taxon>
    </lineage>
</organism>
<evidence type="ECO:0000313" key="2">
    <source>
        <dbReference type="EMBL" id="MED6221635.1"/>
    </source>
</evidence>
<dbReference type="EMBL" id="JASCZI010272317">
    <property type="protein sequence ID" value="MED6221635.1"/>
    <property type="molecule type" value="Genomic_DNA"/>
</dbReference>
<gene>
    <name evidence="2" type="ORF">PIB30_056735</name>
</gene>
<name>A0ABU6ZI67_9FABA</name>
<dbReference type="Proteomes" id="UP001341840">
    <property type="component" value="Unassembled WGS sequence"/>
</dbReference>
<feature type="region of interest" description="Disordered" evidence="1">
    <location>
        <begin position="77"/>
        <end position="105"/>
    </location>
</feature>
<reference evidence="2 3" key="1">
    <citation type="journal article" date="2023" name="Plants (Basel)">
        <title>Bridging the Gap: Combining Genomics and Transcriptomics Approaches to Understand Stylosanthes scabra, an Orphan Legume from the Brazilian Caatinga.</title>
        <authorList>
            <person name="Ferreira-Neto J.R.C."/>
            <person name="da Silva M.D."/>
            <person name="Binneck E."/>
            <person name="de Melo N.F."/>
            <person name="da Silva R.H."/>
            <person name="de Melo A.L.T.M."/>
            <person name="Pandolfi V."/>
            <person name="Bustamante F.O."/>
            <person name="Brasileiro-Vidal A.C."/>
            <person name="Benko-Iseppon A.M."/>
        </authorList>
    </citation>
    <scope>NUCLEOTIDE SEQUENCE [LARGE SCALE GENOMIC DNA]</scope>
    <source>
        <tissue evidence="2">Leaves</tissue>
    </source>
</reference>
<comment type="caution">
    <text evidence="2">The sequence shown here is derived from an EMBL/GenBank/DDBJ whole genome shotgun (WGS) entry which is preliminary data.</text>
</comment>
<feature type="compositionally biased region" description="Basic and acidic residues" evidence="1">
    <location>
        <begin position="93"/>
        <end position="105"/>
    </location>
</feature>
<keyword evidence="3" id="KW-1185">Reference proteome</keyword>
<feature type="compositionally biased region" description="Basic and acidic residues" evidence="1">
    <location>
        <begin position="19"/>
        <end position="28"/>
    </location>
</feature>
<feature type="region of interest" description="Disordered" evidence="1">
    <location>
        <begin position="1"/>
        <end position="28"/>
    </location>
</feature>